<name>A0A9Q1QKB4_9CARY</name>
<proteinExistence type="predicted"/>
<sequence length="188" mass="20999">MIKFTLVETGKAIGRPSTARRLSPGPAGNFSKFQKLATAVAITTAMPSPDPRRGYFYSPLGLLDFGVIERCSKWRVNMYLSTTIANFTSNSQTPLKPLAPTPPLGCMMMISIWIRMGMILHPKEGVSVEEREVPDVKGLLHLRGCLNASMTRSHGVTGSSHFDEAHFYQYLDDHFSRLNLRLDVIDER</sequence>
<dbReference type="Proteomes" id="UP001153076">
    <property type="component" value="Unassembled WGS sequence"/>
</dbReference>
<dbReference type="EMBL" id="JAKOGI010000090">
    <property type="protein sequence ID" value="KAJ8444751.1"/>
    <property type="molecule type" value="Genomic_DNA"/>
</dbReference>
<protein>
    <submittedName>
        <fullName evidence="1">Uncharacterized protein</fullName>
    </submittedName>
</protein>
<gene>
    <name evidence="1" type="ORF">Cgig2_033759</name>
</gene>
<accession>A0A9Q1QKB4</accession>
<evidence type="ECO:0000313" key="2">
    <source>
        <dbReference type="Proteomes" id="UP001153076"/>
    </source>
</evidence>
<comment type="caution">
    <text evidence="1">The sequence shown here is derived from an EMBL/GenBank/DDBJ whole genome shotgun (WGS) entry which is preliminary data.</text>
</comment>
<dbReference type="AlphaFoldDB" id="A0A9Q1QKB4"/>
<organism evidence="1 2">
    <name type="scientific">Carnegiea gigantea</name>
    <dbReference type="NCBI Taxonomy" id="171969"/>
    <lineage>
        <taxon>Eukaryota</taxon>
        <taxon>Viridiplantae</taxon>
        <taxon>Streptophyta</taxon>
        <taxon>Embryophyta</taxon>
        <taxon>Tracheophyta</taxon>
        <taxon>Spermatophyta</taxon>
        <taxon>Magnoliopsida</taxon>
        <taxon>eudicotyledons</taxon>
        <taxon>Gunneridae</taxon>
        <taxon>Pentapetalae</taxon>
        <taxon>Caryophyllales</taxon>
        <taxon>Cactineae</taxon>
        <taxon>Cactaceae</taxon>
        <taxon>Cactoideae</taxon>
        <taxon>Echinocereeae</taxon>
        <taxon>Carnegiea</taxon>
    </lineage>
</organism>
<keyword evidence="2" id="KW-1185">Reference proteome</keyword>
<evidence type="ECO:0000313" key="1">
    <source>
        <dbReference type="EMBL" id="KAJ8444751.1"/>
    </source>
</evidence>
<reference evidence="1" key="1">
    <citation type="submission" date="2022-04" db="EMBL/GenBank/DDBJ databases">
        <title>Carnegiea gigantea Genome sequencing and assembly v2.</title>
        <authorList>
            <person name="Copetti D."/>
            <person name="Sanderson M.J."/>
            <person name="Burquez A."/>
            <person name="Wojciechowski M.F."/>
        </authorList>
    </citation>
    <scope>NUCLEOTIDE SEQUENCE</scope>
    <source>
        <strain evidence="1">SGP5-SGP5p</strain>
        <tissue evidence="1">Aerial part</tissue>
    </source>
</reference>